<feature type="compositionally biased region" description="Polar residues" evidence="1">
    <location>
        <begin position="264"/>
        <end position="273"/>
    </location>
</feature>
<gene>
    <name evidence="2" type="ORF">E2C01_033650</name>
</gene>
<evidence type="ECO:0000256" key="1">
    <source>
        <dbReference type="SAM" id="MobiDB-lite"/>
    </source>
</evidence>
<dbReference type="AlphaFoldDB" id="A0A5B7F4N6"/>
<evidence type="ECO:0000313" key="2">
    <source>
        <dbReference type="EMBL" id="MPC40098.1"/>
    </source>
</evidence>
<proteinExistence type="predicted"/>
<comment type="caution">
    <text evidence="2">The sequence shown here is derived from an EMBL/GenBank/DDBJ whole genome shotgun (WGS) entry which is preliminary data.</text>
</comment>
<dbReference type="EMBL" id="VSRR010004578">
    <property type="protein sequence ID" value="MPC40098.1"/>
    <property type="molecule type" value="Genomic_DNA"/>
</dbReference>
<dbReference type="Proteomes" id="UP000324222">
    <property type="component" value="Unassembled WGS sequence"/>
</dbReference>
<reference evidence="2 3" key="1">
    <citation type="submission" date="2019-05" db="EMBL/GenBank/DDBJ databases">
        <title>Another draft genome of Portunus trituberculatus and its Hox gene families provides insights of decapod evolution.</title>
        <authorList>
            <person name="Jeong J.-H."/>
            <person name="Song I."/>
            <person name="Kim S."/>
            <person name="Choi T."/>
            <person name="Kim D."/>
            <person name="Ryu S."/>
            <person name="Kim W."/>
        </authorList>
    </citation>
    <scope>NUCLEOTIDE SEQUENCE [LARGE SCALE GENOMIC DNA]</scope>
    <source>
        <tissue evidence="2">Muscle</tissue>
    </source>
</reference>
<feature type="region of interest" description="Disordered" evidence="1">
    <location>
        <begin position="205"/>
        <end position="237"/>
    </location>
</feature>
<accession>A0A5B7F4N6</accession>
<sequence length="286" mass="30251">MLTAVSSPESETRKVTWSLWRRILLSVASKWSCSSSSSDADSDYSIIDFHLSIFRLIIFISIFLGAHHNVFINVSVSFNTITIFIKENGRRICSCFGSSASMAGGESGPSSSSLPSLLASLPGLGRDMGGLSGSYTSTTSQGRSSTLSSACPKSFLSRTLPLPSSIHATTPLGSEEWVLSRSPADTTCCSHSATPRSLLLSSTKWNTPEAAGMNGSGEREWMGEGLGGSSGPRDTLSTQDSWVVAVDGWLWSEGGKGDRAEASWSYSGRSQATLPPTAAVSILRSS</sequence>
<protein>
    <submittedName>
        <fullName evidence="2">Uncharacterized protein</fullName>
    </submittedName>
</protein>
<keyword evidence="3" id="KW-1185">Reference proteome</keyword>
<organism evidence="2 3">
    <name type="scientific">Portunus trituberculatus</name>
    <name type="common">Swimming crab</name>
    <name type="synonym">Neptunus trituberculatus</name>
    <dbReference type="NCBI Taxonomy" id="210409"/>
    <lineage>
        <taxon>Eukaryota</taxon>
        <taxon>Metazoa</taxon>
        <taxon>Ecdysozoa</taxon>
        <taxon>Arthropoda</taxon>
        <taxon>Crustacea</taxon>
        <taxon>Multicrustacea</taxon>
        <taxon>Malacostraca</taxon>
        <taxon>Eumalacostraca</taxon>
        <taxon>Eucarida</taxon>
        <taxon>Decapoda</taxon>
        <taxon>Pleocyemata</taxon>
        <taxon>Brachyura</taxon>
        <taxon>Eubrachyura</taxon>
        <taxon>Portunoidea</taxon>
        <taxon>Portunidae</taxon>
        <taxon>Portuninae</taxon>
        <taxon>Portunus</taxon>
    </lineage>
</organism>
<feature type="region of interest" description="Disordered" evidence="1">
    <location>
        <begin position="252"/>
        <end position="273"/>
    </location>
</feature>
<evidence type="ECO:0000313" key="3">
    <source>
        <dbReference type="Proteomes" id="UP000324222"/>
    </source>
</evidence>
<name>A0A5B7F4N6_PORTR</name>